<evidence type="ECO:0000313" key="3">
    <source>
        <dbReference type="Proteomes" id="UP000327118"/>
    </source>
</evidence>
<feature type="compositionally biased region" description="Basic and acidic residues" evidence="1">
    <location>
        <begin position="43"/>
        <end position="54"/>
    </location>
</feature>
<dbReference type="OrthoDB" id="4153865at2759"/>
<protein>
    <submittedName>
        <fullName evidence="2">Uncharacterized protein</fullName>
    </submittedName>
</protein>
<proteinExistence type="predicted"/>
<feature type="region of interest" description="Disordered" evidence="1">
    <location>
        <begin position="13"/>
        <end position="60"/>
    </location>
</feature>
<accession>A0A5N6ZC57</accession>
<organism evidence="2 3">
    <name type="scientific">Aspergillus coremiiformis</name>
    <dbReference type="NCBI Taxonomy" id="138285"/>
    <lineage>
        <taxon>Eukaryota</taxon>
        <taxon>Fungi</taxon>
        <taxon>Dikarya</taxon>
        <taxon>Ascomycota</taxon>
        <taxon>Pezizomycotina</taxon>
        <taxon>Eurotiomycetes</taxon>
        <taxon>Eurotiomycetidae</taxon>
        <taxon>Eurotiales</taxon>
        <taxon>Aspergillaceae</taxon>
        <taxon>Aspergillus</taxon>
        <taxon>Aspergillus subgen. Circumdati</taxon>
    </lineage>
</organism>
<evidence type="ECO:0000313" key="2">
    <source>
        <dbReference type="EMBL" id="KAE8355234.1"/>
    </source>
</evidence>
<dbReference type="AlphaFoldDB" id="A0A5N6ZC57"/>
<sequence length="87" mass="9313">MGLFDFFKFAKAGSPRNQKPTWDPDTLTMQQPASPPAPVAERGAGRSDAQENTRVKLRGGGGGDICCGVSVSYAFPFSSGWGLWMES</sequence>
<dbReference type="Proteomes" id="UP000327118">
    <property type="component" value="Unassembled WGS sequence"/>
</dbReference>
<reference evidence="3" key="1">
    <citation type="submission" date="2019-04" db="EMBL/GenBank/DDBJ databases">
        <title>Friends and foes A comparative genomics studyof 23 Aspergillus species from section Flavi.</title>
        <authorList>
            <consortium name="DOE Joint Genome Institute"/>
            <person name="Kjaerbolling I."/>
            <person name="Vesth T."/>
            <person name="Frisvad J.C."/>
            <person name="Nybo J.L."/>
            <person name="Theobald S."/>
            <person name="Kildgaard S."/>
            <person name="Isbrandt T."/>
            <person name="Kuo A."/>
            <person name="Sato A."/>
            <person name="Lyhne E.K."/>
            <person name="Kogle M.E."/>
            <person name="Wiebenga A."/>
            <person name="Kun R.S."/>
            <person name="Lubbers R.J."/>
            <person name="Makela M.R."/>
            <person name="Barry K."/>
            <person name="Chovatia M."/>
            <person name="Clum A."/>
            <person name="Daum C."/>
            <person name="Haridas S."/>
            <person name="He G."/>
            <person name="LaButti K."/>
            <person name="Lipzen A."/>
            <person name="Mondo S."/>
            <person name="Riley R."/>
            <person name="Salamov A."/>
            <person name="Simmons B.A."/>
            <person name="Magnuson J.K."/>
            <person name="Henrissat B."/>
            <person name="Mortensen U.H."/>
            <person name="Larsen T.O."/>
            <person name="Devries R.P."/>
            <person name="Grigoriev I.V."/>
            <person name="Machida M."/>
            <person name="Baker S.E."/>
            <person name="Andersen M.R."/>
        </authorList>
    </citation>
    <scope>NUCLEOTIDE SEQUENCE [LARGE SCALE GENOMIC DNA]</scope>
    <source>
        <strain evidence="3">CBS 553.77</strain>
    </source>
</reference>
<name>A0A5N6ZC57_9EURO</name>
<evidence type="ECO:0000256" key="1">
    <source>
        <dbReference type="SAM" id="MobiDB-lite"/>
    </source>
</evidence>
<dbReference type="EMBL" id="ML739056">
    <property type="protein sequence ID" value="KAE8355234.1"/>
    <property type="molecule type" value="Genomic_DNA"/>
</dbReference>
<keyword evidence="3" id="KW-1185">Reference proteome</keyword>
<gene>
    <name evidence="2" type="ORF">BDV28DRAFT_129372</name>
</gene>